<dbReference type="EMBL" id="WWCU01000028">
    <property type="protein sequence ID" value="MYN09842.1"/>
    <property type="molecule type" value="Genomic_DNA"/>
</dbReference>
<evidence type="ECO:0008006" key="3">
    <source>
        <dbReference type="Google" id="ProtNLM"/>
    </source>
</evidence>
<gene>
    <name evidence="1" type="ORF">GTP77_21200</name>
</gene>
<protein>
    <recommendedName>
        <fullName evidence="3">Radical SAM protein</fullName>
    </recommendedName>
</protein>
<dbReference type="InterPro" id="IPR058240">
    <property type="entry name" value="rSAM_sf"/>
</dbReference>
<dbReference type="Gene3D" id="3.20.20.70">
    <property type="entry name" value="Aldolase class I"/>
    <property type="match status" value="1"/>
</dbReference>
<accession>A0A7X4HG55</accession>
<dbReference type="SUPFAM" id="SSF102114">
    <property type="entry name" value="Radical SAM enzymes"/>
    <property type="match status" value="1"/>
</dbReference>
<evidence type="ECO:0000313" key="1">
    <source>
        <dbReference type="EMBL" id="MYN09842.1"/>
    </source>
</evidence>
<keyword evidence="2" id="KW-1185">Reference proteome</keyword>
<dbReference type="Proteomes" id="UP000450676">
    <property type="component" value="Unassembled WGS sequence"/>
</dbReference>
<proteinExistence type="predicted"/>
<dbReference type="RefSeq" id="WP_161074142.1">
    <property type="nucleotide sequence ID" value="NZ_WWCU01000028.1"/>
</dbReference>
<name>A0A7X4HG55_9BURK</name>
<dbReference type="AlphaFoldDB" id="A0A7X4HG55"/>
<organism evidence="1 2">
    <name type="scientific">Pseudoduganella aquatica</name>
    <dbReference type="NCBI Taxonomy" id="2660641"/>
    <lineage>
        <taxon>Bacteria</taxon>
        <taxon>Pseudomonadati</taxon>
        <taxon>Pseudomonadota</taxon>
        <taxon>Betaproteobacteria</taxon>
        <taxon>Burkholderiales</taxon>
        <taxon>Oxalobacteraceae</taxon>
        <taxon>Telluria group</taxon>
        <taxon>Pseudoduganella</taxon>
    </lineage>
</organism>
<sequence>MQNAPNHSILINWKKHGFGCAKTCTYCSWRGSPHLPHGAQEQDAVSKFIDQCNKSFITISGGADPLYKLDENRSALLSMIDTIKAHGLHTRIITREVAAIASLKGHVQQVSISLDQEVMSEIERYRSEWRYLEVEYSLVLPPVPQATLQRLMPQYAHLQRKLGGRLLLRENLNSLFPVVPAALTSGHRGLVFVPKKLCLQSRYLLTREFWGHEIIQDAQPLMRRLMSCQDAYLFGGVVKHLLAPEIHTEIQDIDLIATSDEVMTLLEEPPVSDYLSGNSIGLIET</sequence>
<comment type="caution">
    <text evidence="1">The sequence shown here is derived from an EMBL/GenBank/DDBJ whole genome shotgun (WGS) entry which is preliminary data.</text>
</comment>
<reference evidence="1 2" key="1">
    <citation type="submission" date="2019-12" db="EMBL/GenBank/DDBJ databases">
        <title>Novel species isolated from a subtropical stream in China.</title>
        <authorList>
            <person name="Lu H."/>
        </authorList>
    </citation>
    <scope>NUCLEOTIDE SEQUENCE [LARGE SCALE GENOMIC DNA]</scope>
    <source>
        <strain evidence="1 2">FT127W</strain>
    </source>
</reference>
<evidence type="ECO:0000313" key="2">
    <source>
        <dbReference type="Proteomes" id="UP000450676"/>
    </source>
</evidence>
<dbReference type="InterPro" id="IPR013785">
    <property type="entry name" value="Aldolase_TIM"/>
</dbReference>